<keyword evidence="2" id="KW-1185">Reference proteome</keyword>
<dbReference type="EMBL" id="AP014967">
    <property type="protein sequence ID" value="BAT14959.1"/>
    <property type="molecule type" value="Genomic_DNA"/>
</dbReference>
<accession>A0A0P0Y531</accession>
<proteinExistence type="predicted"/>
<reference evidence="2" key="1">
    <citation type="journal article" date="2005" name="Nature">
        <title>The map-based sequence of the rice genome.</title>
        <authorList>
            <consortium name="International rice genome sequencing project (IRGSP)"/>
            <person name="Matsumoto T."/>
            <person name="Wu J."/>
            <person name="Kanamori H."/>
            <person name="Katayose Y."/>
            <person name="Fujisawa M."/>
            <person name="Namiki N."/>
            <person name="Mizuno H."/>
            <person name="Yamamoto K."/>
            <person name="Antonio B.A."/>
            <person name="Baba T."/>
            <person name="Sakata K."/>
            <person name="Nagamura Y."/>
            <person name="Aoki H."/>
            <person name="Arikawa K."/>
            <person name="Arita K."/>
            <person name="Bito T."/>
            <person name="Chiden Y."/>
            <person name="Fujitsuka N."/>
            <person name="Fukunaka R."/>
            <person name="Hamada M."/>
            <person name="Harada C."/>
            <person name="Hayashi A."/>
            <person name="Hijishita S."/>
            <person name="Honda M."/>
            <person name="Hosokawa S."/>
            <person name="Ichikawa Y."/>
            <person name="Idonuma A."/>
            <person name="Iijima M."/>
            <person name="Ikeda M."/>
            <person name="Ikeno M."/>
            <person name="Ito K."/>
            <person name="Ito S."/>
            <person name="Ito T."/>
            <person name="Ito Y."/>
            <person name="Ito Y."/>
            <person name="Iwabuchi A."/>
            <person name="Kamiya K."/>
            <person name="Karasawa W."/>
            <person name="Kurita K."/>
            <person name="Katagiri S."/>
            <person name="Kikuta A."/>
            <person name="Kobayashi H."/>
            <person name="Kobayashi N."/>
            <person name="Machita K."/>
            <person name="Maehara T."/>
            <person name="Masukawa M."/>
            <person name="Mizubayashi T."/>
            <person name="Mukai Y."/>
            <person name="Nagasaki H."/>
            <person name="Nagata Y."/>
            <person name="Naito S."/>
            <person name="Nakashima M."/>
            <person name="Nakama Y."/>
            <person name="Nakamichi Y."/>
            <person name="Nakamura M."/>
            <person name="Meguro A."/>
            <person name="Negishi M."/>
            <person name="Ohta I."/>
            <person name="Ohta T."/>
            <person name="Okamoto M."/>
            <person name="Ono N."/>
            <person name="Saji S."/>
            <person name="Sakaguchi M."/>
            <person name="Sakai K."/>
            <person name="Shibata M."/>
            <person name="Shimokawa T."/>
            <person name="Song J."/>
            <person name="Takazaki Y."/>
            <person name="Terasawa K."/>
            <person name="Tsugane M."/>
            <person name="Tsuji K."/>
            <person name="Ueda S."/>
            <person name="Waki K."/>
            <person name="Yamagata H."/>
            <person name="Yamamoto M."/>
            <person name="Yamamoto S."/>
            <person name="Yamane H."/>
            <person name="Yoshiki S."/>
            <person name="Yoshihara R."/>
            <person name="Yukawa K."/>
            <person name="Zhong H."/>
            <person name="Yano M."/>
            <person name="Yuan Q."/>
            <person name="Ouyang S."/>
            <person name="Liu J."/>
            <person name="Jones K.M."/>
            <person name="Gansberger K."/>
            <person name="Moffat K."/>
            <person name="Hill J."/>
            <person name="Bera J."/>
            <person name="Fadrosh D."/>
            <person name="Jin S."/>
            <person name="Johri S."/>
            <person name="Kim M."/>
            <person name="Overton L."/>
            <person name="Reardon M."/>
            <person name="Tsitrin T."/>
            <person name="Vuong H."/>
            <person name="Weaver B."/>
            <person name="Ciecko A."/>
            <person name="Tallon L."/>
            <person name="Jackson J."/>
            <person name="Pai G."/>
            <person name="Aken S.V."/>
            <person name="Utterback T."/>
            <person name="Reidmuller S."/>
            <person name="Feldblyum T."/>
            <person name="Hsiao J."/>
            <person name="Zismann V."/>
            <person name="Iobst S."/>
            <person name="de Vazeille A.R."/>
            <person name="Buell C.R."/>
            <person name="Ying K."/>
            <person name="Li Y."/>
            <person name="Lu T."/>
            <person name="Huang Y."/>
            <person name="Zhao Q."/>
            <person name="Feng Q."/>
            <person name="Zhang L."/>
            <person name="Zhu J."/>
            <person name="Weng Q."/>
            <person name="Mu J."/>
            <person name="Lu Y."/>
            <person name="Fan D."/>
            <person name="Liu Y."/>
            <person name="Guan J."/>
            <person name="Zhang Y."/>
            <person name="Yu S."/>
            <person name="Liu X."/>
            <person name="Zhang Y."/>
            <person name="Hong G."/>
            <person name="Han B."/>
            <person name="Choisne N."/>
            <person name="Demange N."/>
            <person name="Orjeda G."/>
            <person name="Samain S."/>
            <person name="Cattolico L."/>
            <person name="Pelletier E."/>
            <person name="Couloux A."/>
            <person name="Segurens B."/>
            <person name="Wincker P."/>
            <person name="D'Hont A."/>
            <person name="Scarpelli C."/>
            <person name="Weissenbach J."/>
            <person name="Salanoubat M."/>
            <person name="Quetier F."/>
            <person name="Yu Y."/>
            <person name="Kim H.R."/>
            <person name="Rambo T."/>
            <person name="Currie J."/>
            <person name="Collura K."/>
            <person name="Luo M."/>
            <person name="Yang T."/>
            <person name="Ammiraju J.S.S."/>
            <person name="Engler F."/>
            <person name="Soderlund C."/>
            <person name="Wing R.A."/>
            <person name="Palmer L.E."/>
            <person name="de la Bastide M."/>
            <person name="Spiegel L."/>
            <person name="Nascimento L."/>
            <person name="Zutavern T."/>
            <person name="O'Shaughnessy A."/>
            <person name="Dike S."/>
            <person name="Dedhia N."/>
            <person name="Preston R."/>
            <person name="Balija V."/>
            <person name="McCombie W.R."/>
            <person name="Chow T."/>
            <person name="Chen H."/>
            <person name="Chung M."/>
            <person name="Chen C."/>
            <person name="Shaw J."/>
            <person name="Wu H."/>
            <person name="Hsiao K."/>
            <person name="Chao Y."/>
            <person name="Chu M."/>
            <person name="Cheng C."/>
            <person name="Hour A."/>
            <person name="Lee P."/>
            <person name="Lin S."/>
            <person name="Lin Y."/>
            <person name="Liou J."/>
            <person name="Liu S."/>
            <person name="Hsing Y."/>
            <person name="Raghuvanshi S."/>
            <person name="Mohanty A."/>
            <person name="Bharti A.K."/>
            <person name="Gaur A."/>
            <person name="Gupta V."/>
            <person name="Kumar D."/>
            <person name="Ravi V."/>
            <person name="Vij S."/>
            <person name="Kapur A."/>
            <person name="Khurana P."/>
            <person name="Khurana P."/>
            <person name="Khurana J.P."/>
            <person name="Tyagi A.K."/>
            <person name="Gaikwad K."/>
            <person name="Singh A."/>
            <person name="Dalal V."/>
            <person name="Srivastava S."/>
            <person name="Dixit A."/>
            <person name="Pal A.K."/>
            <person name="Ghazi I.A."/>
            <person name="Yadav M."/>
            <person name="Pandit A."/>
            <person name="Bhargava A."/>
            <person name="Sureshbabu K."/>
            <person name="Batra K."/>
            <person name="Sharma T.R."/>
            <person name="Mohapatra T."/>
            <person name="Singh N.K."/>
            <person name="Messing J."/>
            <person name="Nelson A.B."/>
            <person name="Fuks G."/>
            <person name="Kavchok S."/>
            <person name="Keizer G."/>
            <person name="Linton E."/>
            <person name="Llaca V."/>
            <person name="Song R."/>
            <person name="Tanyolac B."/>
            <person name="Young S."/>
            <person name="Ho-Il K."/>
            <person name="Hahn J.H."/>
            <person name="Sangsakoo G."/>
            <person name="Vanavichit A."/>
            <person name="de Mattos Luiz.A.T."/>
            <person name="Zimmer P.D."/>
            <person name="Malone G."/>
            <person name="Dellagostin O."/>
            <person name="de Oliveira A.C."/>
            <person name="Bevan M."/>
            <person name="Bancroft I."/>
            <person name="Minx P."/>
            <person name="Cordum H."/>
            <person name="Wilson R."/>
            <person name="Cheng Z."/>
            <person name="Jin W."/>
            <person name="Jiang J."/>
            <person name="Leong S.A."/>
            <person name="Iwama H."/>
            <person name="Gojobori T."/>
            <person name="Itoh T."/>
            <person name="Niimura Y."/>
            <person name="Fujii Y."/>
            <person name="Habara T."/>
            <person name="Sakai H."/>
            <person name="Sato Y."/>
            <person name="Wilson G."/>
            <person name="Kumar K."/>
            <person name="McCouch S."/>
            <person name="Juretic N."/>
            <person name="Hoen D."/>
            <person name="Wright S."/>
            <person name="Bruskiewich R."/>
            <person name="Bureau T."/>
            <person name="Miyao A."/>
            <person name="Hirochika H."/>
            <person name="Nishikawa T."/>
            <person name="Kadowaki K."/>
            <person name="Sugiura M."/>
            <person name="Burr B."/>
            <person name="Sasaki T."/>
        </authorList>
    </citation>
    <scope>NUCLEOTIDE SEQUENCE [LARGE SCALE GENOMIC DNA]</scope>
    <source>
        <strain evidence="2">cv. Nipponbare</strain>
    </source>
</reference>
<dbReference type="AlphaFoldDB" id="A0A0P0Y531"/>
<reference evidence="1 2" key="3">
    <citation type="journal article" date="2013" name="Rice">
        <title>Improvement of the Oryza sativa Nipponbare reference genome using next generation sequence and optical map data.</title>
        <authorList>
            <person name="Kawahara Y."/>
            <person name="de la Bastide M."/>
            <person name="Hamilton J.P."/>
            <person name="Kanamori H."/>
            <person name="McCombie W.R."/>
            <person name="Ouyang S."/>
            <person name="Schwartz D.C."/>
            <person name="Tanaka T."/>
            <person name="Wu J."/>
            <person name="Zhou S."/>
            <person name="Childs K.L."/>
            <person name="Davidson R.M."/>
            <person name="Lin H."/>
            <person name="Quesada-Ocampo L."/>
            <person name="Vaillancourt B."/>
            <person name="Sakai H."/>
            <person name="Lee S.S."/>
            <person name="Kim J."/>
            <person name="Numa H."/>
            <person name="Itoh T."/>
            <person name="Buell C.R."/>
            <person name="Matsumoto T."/>
        </authorList>
    </citation>
    <scope>NUCLEOTIDE SEQUENCE [LARGE SCALE GENOMIC DNA]</scope>
    <source>
        <strain evidence="2">cv. Nipponbare</strain>
    </source>
</reference>
<feature type="non-terminal residue" evidence="1">
    <location>
        <position position="1"/>
    </location>
</feature>
<dbReference type="PaxDb" id="39947-A0A0P0Y531"/>
<sequence>AAAPAPPASRPGDAAYFAAGGKHLARSIWPCSPRYGVFFLVADLPPVEAIELYDGASSIDHGGEVVRRSSSA</sequence>
<dbReference type="InParanoid" id="A0A0P0Y531"/>
<dbReference type="Proteomes" id="UP000059680">
    <property type="component" value="Chromosome 11"/>
</dbReference>
<dbReference type="Gramene" id="Os11t0633600-01">
    <property type="protein sequence ID" value="Os11t0633600-01"/>
    <property type="gene ID" value="Os11g0633600"/>
</dbReference>
<evidence type="ECO:0000313" key="2">
    <source>
        <dbReference type="Proteomes" id="UP000059680"/>
    </source>
</evidence>
<gene>
    <name evidence="1" type="ordered locus">Os11g0633600</name>
    <name evidence="1" type="ORF">OSNPB_110633600</name>
</gene>
<evidence type="ECO:0000313" key="1">
    <source>
        <dbReference type="EMBL" id="BAT14959.1"/>
    </source>
</evidence>
<name>A0A0P0Y531_ORYSJ</name>
<reference evidence="1 2" key="2">
    <citation type="journal article" date="2013" name="Plant Cell Physiol.">
        <title>Rice Annotation Project Database (RAP-DB): an integrative and interactive database for rice genomics.</title>
        <authorList>
            <person name="Sakai H."/>
            <person name="Lee S.S."/>
            <person name="Tanaka T."/>
            <person name="Numa H."/>
            <person name="Kim J."/>
            <person name="Kawahara Y."/>
            <person name="Wakimoto H."/>
            <person name="Yang C.C."/>
            <person name="Iwamoto M."/>
            <person name="Abe T."/>
            <person name="Yamada Y."/>
            <person name="Muto A."/>
            <person name="Inokuchi H."/>
            <person name="Ikemura T."/>
            <person name="Matsumoto T."/>
            <person name="Sasaki T."/>
            <person name="Itoh T."/>
        </authorList>
    </citation>
    <scope>NUCLEOTIDE SEQUENCE [LARGE SCALE GENOMIC DNA]</scope>
    <source>
        <strain evidence="2">cv. Nipponbare</strain>
    </source>
</reference>
<protein>
    <submittedName>
        <fullName evidence="1">Os11g0633600 protein</fullName>
    </submittedName>
</protein>
<organism evidence="1 2">
    <name type="scientific">Oryza sativa subsp. japonica</name>
    <name type="common">Rice</name>
    <dbReference type="NCBI Taxonomy" id="39947"/>
    <lineage>
        <taxon>Eukaryota</taxon>
        <taxon>Viridiplantae</taxon>
        <taxon>Streptophyta</taxon>
        <taxon>Embryophyta</taxon>
        <taxon>Tracheophyta</taxon>
        <taxon>Spermatophyta</taxon>
        <taxon>Magnoliopsida</taxon>
        <taxon>Liliopsida</taxon>
        <taxon>Poales</taxon>
        <taxon>Poaceae</taxon>
        <taxon>BOP clade</taxon>
        <taxon>Oryzoideae</taxon>
        <taxon>Oryzeae</taxon>
        <taxon>Oryzinae</taxon>
        <taxon>Oryza</taxon>
        <taxon>Oryza sativa</taxon>
    </lineage>
</organism>